<dbReference type="RefSeq" id="WP_166282438.1">
    <property type="nucleotide sequence ID" value="NZ_JTHE03000065.1"/>
</dbReference>
<evidence type="ECO:0000256" key="13">
    <source>
        <dbReference type="ARBA" id="ARBA00023136"/>
    </source>
</evidence>
<dbReference type="PROSITE" id="PS50109">
    <property type="entry name" value="HIS_KIN"/>
    <property type="match status" value="1"/>
</dbReference>
<evidence type="ECO:0000313" key="21">
    <source>
        <dbReference type="EMBL" id="MCM1983583.1"/>
    </source>
</evidence>
<dbReference type="SMART" id="SM00388">
    <property type="entry name" value="HisKA"/>
    <property type="match status" value="1"/>
</dbReference>
<feature type="transmembrane region" description="Helical" evidence="17">
    <location>
        <begin position="179"/>
        <end position="197"/>
    </location>
</feature>
<dbReference type="InterPro" id="IPR003660">
    <property type="entry name" value="HAMP_dom"/>
</dbReference>
<keyword evidence="6" id="KW-0808">Transferase</keyword>
<dbReference type="Pfam" id="PF02518">
    <property type="entry name" value="HATPase_c"/>
    <property type="match status" value="1"/>
</dbReference>
<gene>
    <name evidence="21" type="ORF">QQ91_0012220</name>
</gene>
<dbReference type="CDD" id="cd06225">
    <property type="entry name" value="HAMP"/>
    <property type="match status" value="1"/>
</dbReference>
<evidence type="ECO:0000256" key="3">
    <source>
        <dbReference type="ARBA" id="ARBA00006402"/>
    </source>
</evidence>
<dbReference type="Gene3D" id="6.10.340.10">
    <property type="match status" value="1"/>
</dbReference>
<evidence type="ECO:0000259" key="19">
    <source>
        <dbReference type="PROSITE" id="PS50110"/>
    </source>
</evidence>
<dbReference type="InterPro" id="IPR003594">
    <property type="entry name" value="HATPase_dom"/>
</dbReference>
<reference evidence="21 22" key="1">
    <citation type="journal article" date="2015" name="Genome Announc.">
        <title>Draft Genome Sequence of Filamentous Marine Cyanobacterium Lyngbya confervoides Strain BDU141951.</title>
        <authorList>
            <person name="Chandrababunaidu M.M."/>
            <person name="Sen D."/>
            <person name="Tripathy S."/>
        </authorList>
    </citation>
    <scope>NUCLEOTIDE SEQUENCE [LARGE SCALE GENOMIC DNA]</scope>
    <source>
        <strain evidence="21 22">BDU141951</strain>
    </source>
</reference>
<dbReference type="GO" id="GO:0004673">
    <property type="term" value="F:protein histidine kinase activity"/>
    <property type="evidence" value="ECO:0007669"/>
    <property type="project" value="UniProtKB-EC"/>
</dbReference>
<organism evidence="21 22">
    <name type="scientific">Lyngbya confervoides BDU141951</name>
    <dbReference type="NCBI Taxonomy" id="1574623"/>
    <lineage>
        <taxon>Bacteria</taxon>
        <taxon>Bacillati</taxon>
        <taxon>Cyanobacteriota</taxon>
        <taxon>Cyanophyceae</taxon>
        <taxon>Oscillatoriophycideae</taxon>
        <taxon>Oscillatoriales</taxon>
        <taxon>Microcoleaceae</taxon>
        <taxon>Lyngbya</taxon>
    </lineage>
</organism>
<keyword evidence="9" id="KW-0418">Kinase</keyword>
<comment type="subcellular location">
    <subcellularLocation>
        <location evidence="2">Membrane</location>
    </subcellularLocation>
</comment>
<evidence type="ECO:0000259" key="20">
    <source>
        <dbReference type="PROSITE" id="PS50885"/>
    </source>
</evidence>
<keyword evidence="12" id="KW-0902">Two-component regulatory system</keyword>
<evidence type="ECO:0000256" key="17">
    <source>
        <dbReference type="SAM" id="Phobius"/>
    </source>
</evidence>
<dbReference type="PANTHER" id="PTHR43047">
    <property type="entry name" value="TWO-COMPONENT HISTIDINE PROTEIN KINASE"/>
    <property type="match status" value="1"/>
</dbReference>
<evidence type="ECO:0000256" key="2">
    <source>
        <dbReference type="ARBA" id="ARBA00004370"/>
    </source>
</evidence>
<dbReference type="SUPFAM" id="SSF158472">
    <property type="entry name" value="HAMP domain-like"/>
    <property type="match status" value="1"/>
</dbReference>
<proteinExistence type="inferred from homology"/>
<keyword evidence="16" id="KW-0175">Coiled coil</keyword>
<dbReference type="Gene3D" id="3.40.50.2300">
    <property type="match status" value="1"/>
</dbReference>
<protein>
    <recommendedName>
        <fullName evidence="14">Circadian input-output histidine kinase CikA</fullName>
        <ecNumber evidence="4">2.7.13.3</ecNumber>
    </recommendedName>
</protein>
<feature type="modified residue" description="4-aspartylphosphate" evidence="15">
    <location>
        <position position="582"/>
    </location>
</feature>
<feature type="coiled-coil region" evidence="16">
    <location>
        <begin position="235"/>
        <end position="265"/>
    </location>
</feature>
<dbReference type="Pfam" id="PF00512">
    <property type="entry name" value="HisKA"/>
    <property type="match status" value="1"/>
</dbReference>
<evidence type="ECO:0000256" key="5">
    <source>
        <dbReference type="ARBA" id="ARBA00022553"/>
    </source>
</evidence>
<evidence type="ECO:0000259" key="18">
    <source>
        <dbReference type="PROSITE" id="PS50109"/>
    </source>
</evidence>
<feature type="domain" description="HAMP" evidence="20">
    <location>
        <begin position="198"/>
        <end position="250"/>
    </location>
</feature>
<dbReference type="Pfam" id="PF00672">
    <property type="entry name" value="HAMP"/>
    <property type="match status" value="1"/>
</dbReference>
<evidence type="ECO:0000256" key="9">
    <source>
        <dbReference type="ARBA" id="ARBA00022777"/>
    </source>
</evidence>
<evidence type="ECO:0000256" key="12">
    <source>
        <dbReference type="ARBA" id="ARBA00023012"/>
    </source>
</evidence>
<dbReference type="SUPFAM" id="SSF55874">
    <property type="entry name" value="ATPase domain of HSP90 chaperone/DNA topoisomerase II/histidine kinase"/>
    <property type="match status" value="1"/>
</dbReference>
<keyword evidence="11 17" id="KW-1133">Transmembrane helix</keyword>
<comment type="caution">
    <text evidence="21">The sequence shown here is derived from an EMBL/GenBank/DDBJ whole genome shotgun (WGS) entry which is preliminary data.</text>
</comment>
<dbReference type="FunFam" id="1.10.287.130:FF:000004">
    <property type="entry name" value="Ethylene receptor 1"/>
    <property type="match status" value="1"/>
</dbReference>
<keyword evidence="5 15" id="KW-0597">Phosphoprotein</keyword>
<name>A0ABD4T4H1_9CYAN</name>
<keyword evidence="13 17" id="KW-0472">Membrane</keyword>
<dbReference type="GO" id="GO:0016020">
    <property type="term" value="C:membrane"/>
    <property type="evidence" value="ECO:0007669"/>
    <property type="project" value="UniProtKB-SubCell"/>
</dbReference>
<dbReference type="PRINTS" id="PR00344">
    <property type="entry name" value="BCTRLSENSOR"/>
</dbReference>
<evidence type="ECO:0000256" key="7">
    <source>
        <dbReference type="ARBA" id="ARBA00022692"/>
    </source>
</evidence>
<keyword evidence="8" id="KW-0547">Nucleotide-binding</keyword>
<dbReference type="Pfam" id="PF00072">
    <property type="entry name" value="Response_reg"/>
    <property type="match status" value="1"/>
</dbReference>
<dbReference type="SUPFAM" id="SSF52172">
    <property type="entry name" value="CheY-like"/>
    <property type="match status" value="1"/>
</dbReference>
<accession>A0ABD4T4H1</accession>
<evidence type="ECO:0000256" key="4">
    <source>
        <dbReference type="ARBA" id="ARBA00012438"/>
    </source>
</evidence>
<keyword evidence="10 21" id="KW-0067">ATP-binding</keyword>
<dbReference type="InterPro" id="IPR001789">
    <property type="entry name" value="Sig_transdc_resp-reg_receiver"/>
</dbReference>
<comment type="catalytic activity">
    <reaction evidence="1">
        <text>ATP + protein L-histidine = ADP + protein N-phospho-L-histidine.</text>
        <dbReference type="EC" id="2.7.13.3"/>
    </reaction>
</comment>
<dbReference type="AlphaFoldDB" id="A0ABD4T4H1"/>
<evidence type="ECO:0000256" key="6">
    <source>
        <dbReference type="ARBA" id="ARBA00022679"/>
    </source>
</evidence>
<dbReference type="InterPro" id="IPR005467">
    <property type="entry name" value="His_kinase_dom"/>
</dbReference>
<dbReference type="GO" id="GO:0005524">
    <property type="term" value="F:ATP binding"/>
    <property type="evidence" value="ECO:0007669"/>
    <property type="project" value="UniProtKB-KW"/>
</dbReference>
<evidence type="ECO:0000256" key="10">
    <source>
        <dbReference type="ARBA" id="ARBA00022840"/>
    </source>
</evidence>
<dbReference type="FunFam" id="3.30.565.10:FF:000010">
    <property type="entry name" value="Sensor histidine kinase RcsC"/>
    <property type="match status" value="1"/>
</dbReference>
<evidence type="ECO:0000256" key="15">
    <source>
        <dbReference type="PROSITE-ProRule" id="PRU00169"/>
    </source>
</evidence>
<dbReference type="SMART" id="SM00304">
    <property type="entry name" value="HAMP"/>
    <property type="match status" value="1"/>
</dbReference>
<dbReference type="CDD" id="cd00082">
    <property type="entry name" value="HisKA"/>
    <property type="match status" value="1"/>
</dbReference>
<dbReference type="InterPro" id="IPR036097">
    <property type="entry name" value="HisK_dim/P_sf"/>
</dbReference>
<dbReference type="EC" id="2.7.13.3" evidence="4"/>
<dbReference type="CDD" id="cd17546">
    <property type="entry name" value="REC_hyHK_CKI1_RcsC-like"/>
    <property type="match status" value="1"/>
</dbReference>
<sequence>MRITTKFLGSSLLLGALVLGLFGGGRLVLHWADQSVRASQAQTQDSLDAALRLDHALRGEILALKDYVLLTQDRADFVQYDRSQREFVQSLQSLQVLMGDVEELVRVEQRHRSLTDLARRLSPTDLTLEQVRREVRAINDLSDSMHQDSSLLIQWAKQQDQQAKAQFMAIQRHIQLAELLLLGGVALTLILQFYTILRPMMRSVKVLQAGAVRFGAGHLDHRLQIRTDDELADLAHQFNTMAEQLQRTQQHLQEKIRELKVAREISHAANLAKSQFLSNMSHELRTPLNGILGYAQILERSPNLGEREKKGIQVIHSCGHHLLTLISDILDLAKIEARKLDLLPTPVVLTDVIQEIVELFQVRAAQKQIRFEPIVQLGALTQVVVDAKRLRQVLLNLLGNALKFTDAGGITFRVESLEETIQGSAPGSLCTLRFAVEDTGVGIAPEDLPRLFQSFEQVGDRSRQDQGTGLGLVISQKIVEMMGGQIQVQSLPGQGSIFSFEVCLPRLLSTSAPTAIASAHPAHIVGYEGKTRHILVIDDCRENRVIFQDWLESLGFHVTMAENGPEGLAEIQRQPPDLVILDLAMPVMDGLVCLKQIRQDPKLQDLKILVSSASVSEVDQQRSLAAGGDDFLPKPISSHDLCRQLKQQLKLTWRYAAGDRFSSACDQVIGQGIGEMPSDDPLSLPPVAELQQMLQISQEGRLKCLTQMAQTIGVEQPHCQPFTKVLMRLAEAFEVEALEALLQDSLQRSGAQATRDGSAHPSLNGAIGLAKIP</sequence>
<dbReference type="InterPro" id="IPR011006">
    <property type="entry name" value="CheY-like_superfamily"/>
</dbReference>
<evidence type="ECO:0000256" key="14">
    <source>
        <dbReference type="ARBA" id="ARBA00074306"/>
    </source>
</evidence>
<comment type="similarity">
    <text evidence="3">In the N-terminal section; belongs to the phytochrome family.</text>
</comment>
<dbReference type="SUPFAM" id="SSF47384">
    <property type="entry name" value="Homodimeric domain of signal transducing histidine kinase"/>
    <property type="match status" value="1"/>
</dbReference>
<dbReference type="PROSITE" id="PS50110">
    <property type="entry name" value="RESPONSE_REGULATORY"/>
    <property type="match status" value="1"/>
</dbReference>
<feature type="domain" description="Response regulatory" evidence="19">
    <location>
        <begin position="533"/>
        <end position="649"/>
    </location>
</feature>
<dbReference type="GO" id="GO:0000160">
    <property type="term" value="P:phosphorelay signal transduction system"/>
    <property type="evidence" value="ECO:0007669"/>
    <property type="project" value="UniProtKB-KW"/>
</dbReference>
<evidence type="ECO:0000256" key="1">
    <source>
        <dbReference type="ARBA" id="ARBA00000085"/>
    </source>
</evidence>
<dbReference type="EMBL" id="JTHE03000065">
    <property type="protein sequence ID" value="MCM1983583.1"/>
    <property type="molecule type" value="Genomic_DNA"/>
</dbReference>
<dbReference type="SMART" id="SM00387">
    <property type="entry name" value="HATPase_c"/>
    <property type="match status" value="1"/>
</dbReference>
<evidence type="ECO:0000313" key="22">
    <source>
        <dbReference type="Proteomes" id="UP000031561"/>
    </source>
</evidence>
<dbReference type="Gene3D" id="1.10.287.130">
    <property type="match status" value="1"/>
</dbReference>
<dbReference type="InterPro" id="IPR036890">
    <property type="entry name" value="HATPase_C_sf"/>
</dbReference>
<dbReference type="Gene3D" id="3.30.565.10">
    <property type="entry name" value="Histidine kinase-like ATPase, C-terminal domain"/>
    <property type="match status" value="1"/>
</dbReference>
<dbReference type="InterPro" id="IPR004358">
    <property type="entry name" value="Sig_transdc_His_kin-like_C"/>
</dbReference>
<feature type="domain" description="Histidine kinase" evidence="18">
    <location>
        <begin position="279"/>
        <end position="506"/>
    </location>
</feature>
<evidence type="ECO:0000256" key="8">
    <source>
        <dbReference type="ARBA" id="ARBA00022741"/>
    </source>
</evidence>
<dbReference type="PROSITE" id="PS50885">
    <property type="entry name" value="HAMP"/>
    <property type="match status" value="1"/>
</dbReference>
<dbReference type="SMART" id="SM00448">
    <property type="entry name" value="REC"/>
    <property type="match status" value="1"/>
</dbReference>
<dbReference type="InterPro" id="IPR003661">
    <property type="entry name" value="HisK_dim/P_dom"/>
</dbReference>
<dbReference type="CDD" id="cd16922">
    <property type="entry name" value="HATPase_EvgS-ArcB-TorS-like"/>
    <property type="match status" value="1"/>
</dbReference>
<evidence type="ECO:0000256" key="16">
    <source>
        <dbReference type="SAM" id="Coils"/>
    </source>
</evidence>
<evidence type="ECO:0000256" key="11">
    <source>
        <dbReference type="ARBA" id="ARBA00022989"/>
    </source>
</evidence>
<dbReference type="Proteomes" id="UP000031561">
    <property type="component" value="Unassembled WGS sequence"/>
</dbReference>
<keyword evidence="7 17" id="KW-0812">Transmembrane</keyword>
<keyword evidence="22" id="KW-1185">Reference proteome</keyword>